<dbReference type="GO" id="GO:0003677">
    <property type="term" value="F:DNA binding"/>
    <property type="evidence" value="ECO:0007669"/>
    <property type="project" value="InterPro"/>
</dbReference>
<dbReference type="Gene3D" id="4.10.240.10">
    <property type="entry name" value="Zn(2)-C6 fungal-type DNA-binding domain"/>
    <property type="match status" value="1"/>
</dbReference>
<evidence type="ECO:0000256" key="3">
    <source>
        <dbReference type="ARBA" id="ARBA00023242"/>
    </source>
</evidence>
<organism evidence="6 7">
    <name type="scientific">Sporothrix schenckii (strain ATCC 58251 / de Perez 2211183)</name>
    <name type="common">Rose-picker's disease fungus</name>
    <dbReference type="NCBI Taxonomy" id="1391915"/>
    <lineage>
        <taxon>Eukaryota</taxon>
        <taxon>Fungi</taxon>
        <taxon>Dikarya</taxon>
        <taxon>Ascomycota</taxon>
        <taxon>Pezizomycotina</taxon>
        <taxon>Sordariomycetes</taxon>
        <taxon>Sordariomycetidae</taxon>
        <taxon>Ophiostomatales</taxon>
        <taxon>Ophiostomataceae</taxon>
        <taxon>Sporothrix</taxon>
    </lineage>
</organism>
<dbReference type="SUPFAM" id="SSF57701">
    <property type="entry name" value="Zn2/Cys6 DNA-binding domain"/>
    <property type="match status" value="1"/>
</dbReference>
<dbReference type="CDD" id="cd00067">
    <property type="entry name" value="GAL4"/>
    <property type="match status" value="1"/>
</dbReference>
<dbReference type="Pfam" id="PF04082">
    <property type="entry name" value="Fungal_trans"/>
    <property type="match status" value="1"/>
</dbReference>
<keyword evidence="2" id="KW-0479">Metal-binding</keyword>
<evidence type="ECO:0000313" key="7">
    <source>
        <dbReference type="Proteomes" id="UP000018087"/>
    </source>
</evidence>
<dbReference type="InterPro" id="IPR036864">
    <property type="entry name" value="Zn2-C6_fun-type_DNA-bd_sf"/>
</dbReference>
<dbReference type="GO" id="GO:0008270">
    <property type="term" value="F:zinc ion binding"/>
    <property type="evidence" value="ECO:0007669"/>
    <property type="project" value="InterPro"/>
</dbReference>
<sequence length="910" mass="99200">MADLTFSHLSSDTFEEEAQKKAGRKRPRVRNVMSCRPCRERKVRCDREVPCQPCAQRGVASKCTYKHAKTASVGSTSKPPSPRSRDSTESDKTSPRTVSTTSPQSSIPGPRPASTRAPAALPIPDRHQTQDLPTRPSHNSKQQFQGHIVHISNRKTRLIGVSHWMAPCSEMMVINAMINHTHGFDACMREFADLKERLRRANTGMALLPAGSLAANGGMTASFLFSVLPDRTSCELWIGRFFRSYGRIYDIVDPGTLTCDLHKAFSFSTEERGGYATAMDSVYLLRILVTVALGMQMSEANRVHGRQLACLVEEFVRRASRVQKPCTGSLQVLLLLILVRTVMGSEIDGEYDCMGLLGLTSNIVTRMGLHRSPEIFPDASPYFIQQRKRLWACYLRLHLAYCIRTGSQLNLRLDDIDCPLPSASVLKAPLAAMPVDENISKCLREWTVDDESAQNDASFNYASAKLANVVVPIHQILCSAKPQVNSEQQDLLQRGFASLVEELPTSLQSGTPVSDPTVELQRSLISVGIYSFLLVVSMSYILSNSATELVPSDDLATQRPRLLEIWDYTTSILTQFQSLSQKESDGRASRASSKSTSSLASLQLSDYPNTAASDASTMTHHLMWTDAGRAALIGCVVVGRLRRHDIDKTMAFSVHPRQQHTASIFQQMLTQSLSGLLDLWRGRSHLGPVTAKTCMIIAVAIAVTNSLYSDFGHIYDKGVEAATQQIAEIETALEKHANQTMSTSRERDSAISMDDAAAATAAVAHFAATTQAPHLLPGHNALSMMPTTSAAAMPLISPGTLPPQMVVLGAAPQAWIPMGLAGRGPGQLSDVSATGSSVGTTPEFGEISGNGPTVGSDMFGLDFSSNMTAAPYTMANSFDSALMDDFDSSFLDFDSSFLDFSNDTIMNNMF</sequence>
<evidence type="ECO:0000256" key="4">
    <source>
        <dbReference type="SAM" id="MobiDB-lite"/>
    </source>
</evidence>
<feature type="region of interest" description="Disordered" evidence="4">
    <location>
        <begin position="1"/>
        <end position="30"/>
    </location>
</feature>
<feature type="domain" description="Zn(2)-C6 fungal-type" evidence="5">
    <location>
        <begin position="34"/>
        <end position="65"/>
    </location>
</feature>
<feature type="compositionally biased region" description="Polar residues" evidence="4">
    <location>
        <begin position="95"/>
        <end position="107"/>
    </location>
</feature>
<dbReference type="eggNOG" id="ENOG502SIJ3">
    <property type="taxonomic scope" value="Eukaryota"/>
</dbReference>
<evidence type="ECO:0000256" key="1">
    <source>
        <dbReference type="ARBA" id="ARBA00004123"/>
    </source>
</evidence>
<dbReference type="Proteomes" id="UP000018087">
    <property type="component" value="Unassembled WGS sequence"/>
</dbReference>
<evidence type="ECO:0000259" key="5">
    <source>
        <dbReference type="PROSITE" id="PS50048"/>
    </source>
</evidence>
<accession>U7PS53</accession>
<dbReference type="AlphaFoldDB" id="U7PS53"/>
<evidence type="ECO:0000313" key="6">
    <source>
        <dbReference type="EMBL" id="ERS97305.1"/>
    </source>
</evidence>
<dbReference type="PROSITE" id="PS50048">
    <property type="entry name" value="ZN2_CY6_FUNGAL_2"/>
    <property type="match status" value="1"/>
</dbReference>
<dbReference type="InterPro" id="IPR050613">
    <property type="entry name" value="Sec_Metabolite_Reg"/>
</dbReference>
<dbReference type="Pfam" id="PF00172">
    <property type="entry name" value="Zn_clus"/>
    <property type="match status" value="1"/>
</dbReference>
<dbReference type="GO" id="GO:0006351">
    <property type="term" value="P:DNA-templated transcription"/>
    <property type="evidence" value="ECO:0007669"/>
    <property type="project" value="InterPro"/>
</dbReference>
<feature type="region of interest" description="Disordered" evidence="4">
    <location>
        <begin position="63"/>
        <end position="144"/>
    </location>
</feature>
<keyword evidence="3" id="KW-0539">Nucleus</keyword>
<dbReference type="GO" id="GO:0005634">
    <property type="term" value="C:nucleus"/>
    <property type="evidence" value="ECO:0007669"/>
    <property type="project" value="UniProtKB-SubCell"/>
</dbReference>
<gene>
    <name evidence="6" type="ORF">HMPREF1624_06637</name>
</gene>
<dbReference type="SMART" id="SM00066">
    <property type="entry name" value="GAL4"/>
    <property type="match status" value="1"/>
</dbReference>
<feature type="compositionally biased region" description="Polar residues" evidence="4">
    <location>
        <begin position="130"/>
        <end position="144"/>
    </location>
</feature>
<dbReference type="PROSITE" id="PS00463">
    <property type="entry name" value="ZN2_CY6_FUNGAL_1"/>
    <property type="match status" value="1"/>
</dbReference>
<evidence type="ECO:0000256" key="2">
    <source>
        <dbReference type="ARBA" id="ARBA00022723"/>
    </source>
</evidence>
<protein>
    <recommendedName>
        <fullName evidence="5">Zn(2)-C6 fungal-type domain-containing protein</fullName>
    </recommendedName>
</protein>
<dbReference type="GO" id="GO:0000981">
    <property type="term" value="F:DNA-binding transcription factor activity, RNA polymerase II-specific"/>
    <property type="evidence" value="ECO:0007669"/>
    <property type="project" value="InterPro"/>
</dbReference>
<dbReference type="InterPro" id="IPR001138">
    <property type="entry name" value="Zn2Cys6_DnaBD"/>
</dbReference>
<keyword evidence="7" id="KW-1185">Reference proteome</keyword>
<proteinExistence type="predicted"/>
<dbReference type="EMBL" id="KI440848">
    <property type="protein sequence ID" value="ERS97305.1"/>
    <property type="molecule type" value="Genomic_DNA"/>
</dbReference>
<dbReference type="InterPro" id="IPR007219">
    <property type="entry name" value="XnlR_reg_dom"/>
</dbReference>
<dbReference type="HOGENOM" id="CLU_329843_0_0_1"/>
<name>U7PS53_SPOS1</name>
<comment type="subcellular location">
    <subcellularLocation>
        <location evidence="1">Nucleus</location>
    </subcellularLocation>
</comment>
<dbReference type="PANTHER" id="PTHR31001:SF58">
    <property type="entry name" value="ZN(II)2CYS6 TRANSCRIPTION FACTOR (EUROFUNG)"/>
    <property type="match status" value="1"/>
</dbReference>
<feature type="compositionally biased region" description="Basic and acidic residues" evidence="4">
    <location>
        <begin position="83"/>
        <end position="94"/>
    </location>
</feature>
<dbReference type="PANTHER" id="PTHR31001">
    <property type="entry name" value="UNCHARACTERIZED TRANSCRIPTIONAL REGULATORY PROTEIN"/>
    <property type="match status" value="1"/>
</dbReference>
<reference evidence="7" key="1">
    <citation type="journal article" date="2014" name="Genome Announc.">
        <title>Genome sequence of the pathogenic fungus Sporothrix schenckii (ATCC 58251).</title>
        <authorList>
            <person name="Cuomo C.A."/>
            <person name="Rodriguez-Del Valle N."/>
            <person name="Perez-Sanchez L."/>
            <person name="Abouelleil A."/>
            <person name="Goldberg J."/>
            <person name="Young S."/>
            <person name="Zeng Q."/>
            <person name="Birren B.W."/>
        </authorList>
    </citation>
    <scope>NUCLEOTIDE SEQUENCE [LARGE SCALE GENOMIC DNA]</scope>
    <source>
        <strain evidence="7">ATCC 58251 / de Perez 2211183</strain>
    </source>
</reference>
<dbReference type="CDD" id="cd12148">
    <property type="entry name" value="fungal_TF_MHR"/>
    <property type="match status" value="1"/>
</dbReference>
<dbReference type="OrthoDB" id="5319341at2759"/>